<gene>
    <name evidence="8" type="ORF">KFE25_012992</name>
</gene>
<feature type="transmembrane region" description="Helical" evidence="6">
    <location>
        <begin position="164"/>
        <end position="180"/>
    </location>
</feature>
<keyword evidence="3 6" id="KW-1133">Transmembrane helix</keyword>
<feature type="transmembrane region" description="Helical" evidence="6">
    <location>
        <begin position="319"/>
        <end position="342"/>
    </location>
</feature>
<dbReference type="Proteomes" id="UP000751190">
    <property type="component" value="Unassembled WGS sequence"/>
</dbReference>
<keyword evidence="2 6" id="KW-0812">Transmembrane</keyword>
<evidence type="ECO:0000256" key="1">
    <source>
        <dbReference type="ARBA" id="ARBA00004141"/>
    </source>
</evidence>
<feature type="region of interest" description="Disordered" evidence="5">
    <location>
        <begin position="40"/>
        <end position="59"/>
    </location>
</feature>
<dbReference type="NCBIfam" id="TIGR03718">
    <property type="entry name" value="R_switched_Alx"/>
    <property type="match status" value="1"/>
</dbReference>
<keyword evidence="9" id="KW-1185">Reference proteome</keyword>
<comment type="subcellular location">
    <subcellularLocation>
        <location evidence="1">Membrane</location>
        <topology evidence="1">Multi-pass membrane protein</topology>
    </subcellularLocation>
</comment>
<evidence type="ECO:0000313" key="9">
    <source>
        <dbReference type="Proteomes" id="UP000751190"/>
    </source>
</evidence>
<reference evidence="8" key="1">
    <citation type="submission" date="2021-05" db="EMBL/GenBank/DDBJ databases">
        <title>The genome of the haptophyte Pavlova lutheri (Diacronema luteri, Pavlovales) - a model for lipid biosynthesis in eukaryotic algae.</title>
        <authorList>
            <person name="Hulatt C.J."/>
            <person name="Posewitz M.C."/>
        </authorList>
    </citation>
    <scope>NUCLEOTIDE SEQUENCE</scope>
    <source>
        <strain evidence="8">NIVA-4/92</strain>
    </source>
</reference>
<feature type="region of interest" description="Disordered" evidence="5">
    <location>
        <begin position="352"/>
        <end position="372"/>
    </location>
</feature>
<proteinExistence type="predicted"/>
<keyword evidence="7" id="KW-0732">Signal</keyword>
<evidence type="ECO:0000256" key="2">
    <source>
        <dbReference type="ARBA" id="ARBA00022692"/>
    </source>
</evidence>
<dbReference type="Pfam" id="PF03741">
    <property type="entry name" value="TerC"/>
    <property type="match status" value="1"/>
</dbReference>
<keyword evidence="4 6" id="KW-0472">Membrane</keyword>
<feature type="transmembrane region" description="Helical" evidence="6">
    <location>
        <begin position="236"/>
        <end position="259"/>
    </location>
</feature>
<feature type="transmembrane region" description="Helical" evidence="6">
    <location>
        <begin position="265"/>
        <end position="286"/>
    </location>
</feature>
<name>A0A8J5X2P8_DIALT</name>
<feature type="compositionally biased region" description="Basic residues" evidence="5">
    <location>
        <begin position="357"/>
        <end position="372"/>
    </location>
</feature>
<dbReference type="GO" id="GO:0016020">
    <property type="term" value="C:membrane"/>
    <property type="evidence" value="ECO:0007669"/>
    <property type="project" value="UniProtKB-SubCell"/>
</dbReference>
<dbReference type="OrthoDB" id="417520at2759"/>
<dbReference type="PANTHER" id="PTHR30238">
    <property type="entry name" value="MEMBRANE BOUND PREDICTED REDOX MODULATOR"/>
    <property type="match status" value="1"/>
</dbReference>
<accession>A0A8J5X2P8</accession>
<feature type="chain" id="PRO_5035146464" evidence="7">
    <location>
        <begin position="20"/>
        <end position="372"/>
    </location>
</feature>
<evidence type="ECO:0000256" key="7">
    <source>
        <dbReference type="SAM" id="SignalP"/>
    </source>
</evidence>
<dbReference type="EMBL" id="JAGTXO010000041">
    <property type="protein sequence ID" value="KAG8459356.1"/>
    <property type="molecule type" value="Genomic_DNA"/>
</dbReference>
<comment type="caution">
    <text evidence="8">The sequence shown here is derived from an EMBL/GenBank/DDBJ whole genome shotgun (WGS) entry which is preliminary data.</text>
</comment>
<evidence type="ECO:0000313" key="8">
    <source>
        <dbReference type="EMBL" id="KAG8459356.1"/>
    </source>
</evidence>
<feature type="transmembrane region" description="Helical" evidence="6">
    <location>
        <begin position="293"/>
        <end position="313"/>
    </location>
</feature>
<feature type="transmembrane region" description="Helical" evidence="6">
    <location>
        <begin position="138"/>
        <end position="158"/>
    </location>
</feature>
<feature type="signal peptide" evidence="7">
    <location>
        <begin position="1"/>
        <end position="19"/>
    </location>
</feature>
<evidence type="ECO:0000256" key="3">
    <source>
        <dbReference type="ARBA" id="ARBA00022989"/>
    </source>
</evidence>
<dbReference type="OMA" id="PRRYQHR"/>
<dbReference type="AlphaFoldDB" id="A0A8J5X2P8"/>
<dbReference type="PANTHER" id="PTHR30238:SF0">
    <property type="entry name" value="THYLAKOID MEMBRANE PROTEIN TERC, CHLOROPLASTIC"/>
    <property type="match status" value="1"/>
</dbReference>
<evidence type="ECO:0000256" key="6">
    <source>
        <dbReference type="SAM" id="Phobius"/>
    </source>
</evidence>
<feature type="transmembrane region" description="Helical" evidence="6">
    <location>
        <begin position="72"/>
        <end position="94"/>
    </location>
</feature>
<dbReference type="InterPro" id="IPR005496">
    <property type="entry name" value="Integral_membrane_TerC"/>
</dbReference>
<evidence type="ECO:0000256" key="4">
    <source>
        <dbReference type="ARBA" id="ARBA00023136"/>
    </source>
</evidence>
<sequence length="372" mass="39970">MRHGRWLAVALLLARASHAGANRAPDVRARARELRPHAPCSLERESGRPRGGALRSLRGGSSEAAAKEYSDAIKWTSVTMVATVLFGLGVVLPLKGRDASLDFFTGFLIEKILSVDNLFVFVMIFDAFKTPEQYQRKVLTIGIVSAIVLRGLMIALGVQLVQRFRPVLLAFAAILILSSLKMASESMRPHVAPSAMSAESPSGIIKVASRLVGATSRYDGANFFTTHNGVRKATPLLLVLICIELCDVMFAVDSIPAIVGITQDTMIVFSSNVFAILGLRNLYVLLARAVKDLVYLKISVALILGFVGAKLVLDFAHIHISSLYSLAAVFAVLGCGVAASLAQQSRAASQPAAKSTAVRRRGGRFLRKARAS</sequence>
<protein>
    <submittedName>
        <fullName evidence="8">Uncharacterized protein</fullName>
    </submittedName>
</protein>
<evidence type="ECO:0000256" key="5">
    <source>
        <dbReference type="SAM" id="MobiDB-lite"/>
    </source>
</evidence>
<organism evidence="8 9">
    <name type="scientific">Diacronema lutheri</name>
    <name type="common">Unicellular marine alga</name>
    <name type="synonym">Monochrysis lutheri</name>
    <dbReference type="NCBI Taxonomy" id="2081491"/>
    <lineage>
        <taxon>Eukaryota</taxon>
        <taxon>Haptista</taxon>
        <taxon>Haptophyta</taxon>
        <taxon>Pavlovophyceae</taxon>
        <taxon>Pavlovales</taxon>
        <taxon>Pavlovaceae</taxon>
        <taxon>Diacronema</taxon>
    </lineage>
</organism>
<dbReference type="InterPro" id="IPR022369">
    <property type="entry name" value="Integral_membrane_TerC_rswitch"/>
</dbReference>